<protein>
    <submittedName>
        <fullName evidence="1">Uncharacterized protein</fullName>
    </submittedName>
</protein>
<dbReference type="RefSeq" id="WP_378592217.1">
    <property type="nucleotide sequence ID" value="NZ_JBHSKD010000026.1"/>
</dbReference>
<dbReference type="EMBL" id="JBHSKD010000026">
    <property type="protein sequence ID" value="MFC5178575.1"/>
    <property type="molecule type" value="Genomic_DNA"/>
</dbReference>
<evidence type="ECO:0000313" key="1">
    <source>
        <dbReference type="EMBL" id="MFC5178575.1"/>
    </source>
</evidence>
<evidence type="ECO:0000313" key="2">
    <source>
        <dbReference type="Proteomes" id="UP001596087"/>
    </source>
</evidence>
<dbReference type="Proteomes" id="UP001596087">
    <property type="component" value="Unassembled WGS sequence"/>
</dbReference>
<dbReference type="PROSITE" id="PS51257">
    <property type="entry name" value="PROKAR_LIPOPROTEIN"/>
    <property type="match status" value="1"/>
</dbReference>
<accession>A0ABW0BNB5</accession>
<reference evidence="2" key="1">
    <citation type="journal article" date="2019" name="Int. J. Syst. Evol. Microbiol.">
        <title>The Global Catalogue of Microorganisms (GCM) 10K type strain sequencing project: providing services to taxonomists for standard genome sequencing and annotation.</title>
        <authorList>
            <consortium name="The Broad Institute Genomics Platform"/>
            <consortium name="The Broad Institute Genome Sequencing Center for Infectious Disease"/>
            <person name="Wu L."/>
            <person name="Ma J."/>
        </authorList>
    </citation>
    <scope>NUCLEOTIDE SEQUENCE [LARGE SCALE GENOMIC DNA]</scope>
    <source>
        <strain evidence="2">DFY41</strain>
    </source>
</reference>
<keyword evidence="2" id="KW-1185">Reference proteome</keyword>
<sequence>MRVAPVIGALVLGAGLLTGCGGGDSGESSSYCDDLKSAQEEFAAFDSDNPDMADLDKAMDRMHQLAGEAPDAVQEDWATLDGALQDFQTALEDAGLTMDDLAKMQNGEMPENFDPAKLQELAPKLQSLGDQDFQDAADNIEKHAKDECNVDLGSSSS</sequence>
<proteinExistence type="predicted"/>
<name>A0ABW0BNB5_9ACTN</name>
<comment type="caution">
    <text evidence="1">The sequence shown here is derived from an EMBL/GenBank/DDBJ whole genome shotgun (WGS) entry which is preliminary data.</text>
</comment>
<gene>
    <name evidence="1" type="ORF">ACFPGP_17990</name>
</gene>
<organism evidence="1 2">
    <name type="scientific">Nocardioides taihuensis</name>
    <dbReference type="NCBI Taxonomy" id="1835606"/>
    <lineage>
        <taxon>Bacteria</taxon>
        <taxon>Bacillati</taxon>
        <taxon>Actinomycetota</taxon>
        <taxon>Actinomycetes</taxon>
        <taxon>Propionibacteriales</taxon>
        <taxon>Nocardioidaceae</taxon>
        <taxon>Nocardioides</taxon>
    </lineage>
</organism>